<proteinExistence type="predicted"/>
<gene>
    <name evidence="1" type="ORF">Sradi_4930900</name>
</gene>
<name>A0AAW2MG60_SESRA</name>
<dbReference type="AlphaFoldDB" id="A0AAW2MG60"/>
<evidence type="ECO:0000313" key="1">
    <source>
        <dbReference type="EMBL" id="KAL0329442.1"/>
    </source>
</evidence>
<comment type="caution">
    <text evidence="1">The sequence shown here is derived from an EMBL/GenBank/DDBJ whole genome shotgun (WGS) entry which is preliminary data.</text>
</comment>
<organism evidence="1">
    <name type="scientific">Sesamum radiatum</name>
    <name type="common">Black benniseed</name>
    <dbReference type="NCBI Taxonomy" id="300843"/>
    <lineage>
        <taxon>Eukaryota</taxon>
        <taxon>Viridiplantae</taxon>
        <taxon>Streptophyta</taxon>
        <taxon>Embryophyta</taxon>
        <taxon>Tracheophyta</taxon>
        <taxon>Spermatophyta</taxon>
        <taxon>Magnoliopsida</taxon>
        <taxon>eudicotyledons</taxon>
        <taxon>Gunneridae</taxon>
        <taxon>Pentapetalae</taxon>
        <taxon>asterids</taxon>
        <taxon>lamiids</taxon>
        <taxon>Lamiales</taxon>
        <taxon>Pedaliaceae</taxon>
        <taxon>Sesamum</taxon>
    </lineage>
</organism>
<dbReference type="EMBL" id="JACGWJ010000022">
    <property type="protein sequence ID" value="KAL0329442.1"/>
    <property type="molecule type" value="Genomic_DNA"/>
</dbReference>
<protein>
    <submittedName>
        <fullName evidence="1">Uncharacterized protein</fullName>
    </submittedName>
</protein>
<accession>A0AAW2MG60</accession>
<reference evidence="1" key="2">
    <citation type="journal article" date="2024" name="Plant">
        <title>Genomic evolution and insights into agronomic trait innovations of Sesamum species.</title>
        <authorList>
            <person name="Miao H."/>
            <person name="Wang L."/>
            <person name="Qu L."/>
            <person name="Liu H."/>
            <person name="Sun Y."/>
            <person name="Le M."/>
            <person name="Wang Q."/>
            <person name="Wei S."/>
            <person name="Zheng Y."/>
            <person name="Lin W."/>
            <person name="Duan Y."/>
            <person name="Cao H."/>
            <person name="Xiong S."/>
            <person name="Wang X."/>
            <person name="Wei L."/>
            <person name="Li C."/>
            <person name="Ma Q."/>
            <person name="Ju M."/>
            <person name="Zhao R."/>
            <person name="Li G."/>
            <person name="Mu C."/>
            <person name="Tian Q."/>
            <person name="Mei H."/>
            <person name="Zhang T."/>
            <person name="Gao T."/>
            <person name="Zhang H."/>
        </authorList>
    </citation>
    <scope>NUCLEOTIDE SEQUENCE</scope>
    <source>
        <strain evidence="1">G02</strain>
    </source>
</reference>
<reference evidence="1" key="1">
    <citation type="submission" date="2020-06" db="EMBL/GenBank/DDBJ databases">
        <authorList>
            <person name="Li T."/>
            <person name="Hu X."/>
            <person name="Zhang T."/>
            <person name="Song X."/>
            <person name="Zhang H."/>
            <person name="Dai N."/>
            <person name="Sheng W."/>
            <person name="Hou X."/>
            <person name="Wei L."/>
        </authorList>
    </citation>
    <scope>NUCLEOTIDE SEQUENCE</scope>
    <source>
        <strain evidence="1">G02</strain>
        <tissue evidence="1">Leaf</tissue>
    </source>
</reference>
<sequence length="67" mass="7202">MSAYTHDVPSRMLPGLDARRLEVLSLFTLSKLSIKVEFLLGVVGVDLPPPMGLLASRPGVSPPQRSS</sequence>